<sequence length="529" mass="60293">MNLLFDAWLPVRYSDGSRHIVSFDKLRDADILDFDFPRADFQGAAYQFAIGVLQTLLAPEDEDAWADYYDQPPTSEELLSQLEKARHAFNMFTDASDAPLFMQDFDLLAEVEASPFSGLLIEAPGGNTLKHNTDHFIKRGLFDTASLPMAAIALFTLQINAPAGGQGHRTGLRGGGPLTTLVLPNEASASLWQKLWLNVLSRELFTYDDPDLHSASVFPWLAPTRQSKGNGTEVYAKDVHPLHMYWAMPRRIRLVVEQGQATCDLSGLPSDVFVREYRTQNYGYNYSGEWWHPLTHYRKNPKKPDEDNLSTKGQPGGITYKQWHSLSFLDPVEGSIPARVVSAYGDGRYDLIQGPQYQRLWSFGYDMDNMKARGWYSTELPLFVLPQRKRDQLLKHIKTAQQLASESLWMCRTEIKSAWFEKPGDAKGDFSFIDLQFWQRTESAFFETVSVLLTAEDSDIPLTPEQAQRWLLALRGTALDLFDELVLSAADDHKHMPRFIKARRALTGWFIKGKPLVAYRQQYKIETNF</sequence>
<dbReference type="OrthoDB" id="5392377at2"/>
<gene>
    <name evidence="1" type="ORF">D791_00017</name>
</gene>
<organism evidence="1 2">
    <name type="scientific">Nitrincola nitratireducens</name>
    <dbReference type="NCBI Taxonomy" id="1229521"/>
    <lineage>
        <taxon>Bacteria</taxon>
        <taxon>Pseudomonadati</taxon>
        <taxon>Pseudomonadota</taxon>
        <taxon>Gammaproteobacteria</taxon>
        <taxon>Oceanospirillales</taxon>
        <taxon>Oceanospirillaceae</taxon>
        <taxon>Nitrincola</taxon>
    </lineage>
</organism>
<dbReference type="STRING" id="1229521.D791_00017"/>
<dbReference type="PATRIC" id="fig|1229521.3.peg.20"/>
<accession>W9V9C4</accession>
<dbReference type="RefSeq" id="WP_036506261.1">
    <property type="nucleotide sequence ID" value="NZ_AONB01000001.1"/>
</dbReference>
<reference evidence="2" key="1">
    <citation type="submission" date="2012-11" db="EMBL/GenBank/DDBJ databases">
        <authorList>
            <person name="Singh A."/>
            <person name="Pinnaka A.K."/>
            <person name="Vaidya B."/>
        </authorList>
    </citation>
    <scope>NUCLEOTIDE SEQUENCE [LARGE SCALE GENOMIC DNA]</scope>
    <source>
        <strain evidence="2">AK23</strain>
    </source>
</reference>
<evidence type="ECO:0000313" key="2">
    <source>
        <dbReference type="Proteomes" id="UP000019464"/>
    </source>
</evidence>
<reference evidence="1 2" key="2">
    <citation type="journal article" date="2015" name="Syst. Appl. Microbiol.">
        <title>Nitrincola nitratireducens sp. nov. isolated from a haloalkaline crater lake.</title>
        <authorList>
            <person name="Singh A."/>
            <person name="Vaidya B."/>
            <person name="Tanuku N.R."/>
            <person name="Pinnaka A.K."/>
        </authorList>
    </citation>
    <scope>NUCLEOTIDE SEQUENCE [LARGE SCALE GENOMIC DNA]</scope>
    <source>
        <strain evidence="1 2">AK23</strain>
    </source>
</reference>
<dbReference type="Proteomes" id="UP000019464">
    <property type="component" value="Unassembled WGS sequence"/>
</dbReference>
<protein>
    <submittedName>
        <fullName evidence="1">Cascade antiviral complex protein</fullName>
    </submittedName>
</protein>
<dbReference type="NCBIfam" id="TIGR02547">
    <property type="entry name" value="casA_cse1"/>
    <property type="match status" value="1"/>
</dbReference>
<evidence type="ECO:0000313" key="1">
    <source>
        <dbReference type="EMBL" id="EXJ12677.1"/>
    </source>
</evidence>
<name>W9V9C4_9GAMM</name>
<dbReference type="EMBL" id="AONB01000001">
    <property type="protein sequence ID" value="EXJ12677.1"/>
    <property type="molecule type" value="Genomic_DNA"/>
</dbReference>
<proteinExistence type="predicted"/>
<keyword evidence="2" id="KW-1185">Reference proteome</keyword>
<dbReference type="Pfam" id="PF09481">
    <property type="entry name" value="CRISPR_Cse1"/>
    <property type="match status" value="1"/>
</dbReference>
<comment type="caution">
    <text evidence="1">The sequence shown here is derived from an EMBL/GenBank/DDBJ whole genome shotgun (WGS) entry which is preliminary data.</text>
</comment>
<dbReference type="InterPro" id="IPR013381">
    <property type="entry name" value="CRISPR-assoc_prot_Cse1"/>
</dbReference>
<dbReference type="CDD" id="cd09729">
    <property type="entry name" value="Cse1_I-E"/>
    <property type="match status" value="1"/>
</dbReference>
<dbReference type="AlphaFoldDB" id="W9V9C4"/>